<evidence type="ECO:0000256" key="1">
    <source>
        <dbReference type="SAM" id="MobiDB-lite"/>
    </source>
</evidence>
<evidence type="ECO:0000313" key="3">
    <source>
        <dbReference type="Proteomes" id="UP001283361"/>
    </source>
</evidence>
<reference evidence="2" key="1">
    <citation type="journal article" date="2023" name="G3 (Bethesda)">
        <title>A reference genome for the long-term kleptoplast-retaining sea slug Elysia crispata morphotype clarki.</title>
        <authorList>
            <person name="Eastman K.E."/>
            <person name="Pendleton A.L."/>
            <person name="Shaikh M.A."/>
            <person name="Suttiyut T."/>
            <person name="Ogas R."/>
            <person name="Tomko P."/>
            <person name="Gavelis G."/>
            <person name="Widhalm J.R."/>
            <person name="Wisecaver J.H."/>
        </authorList>
    </citation>
    <scope>NUCLEOTIDE SEQUENCE</scope>
    <source>
        <strain evidence="2">ECLA1</strain>
    </source>
</reference>
<name>A0AAE1DP66_9GAST</name>
<accession>A0AAE1DP66</accession>
<feature type="region of interest" description="Disordered" evidence="1">
    <location>
        <begin position="95"/>
        <end position="116"/>
    </location>
</feature>
<dbReference type="EMBL" id="JAWDGP010003130">
    <property type="protein sequence ID" value="KAK3777135.1"/>
    <property type="molecule type" value="Genomic_DNA"/>
</dbReference>
<keyword evidence="3" id="KW-1185">Reference proteome</keyword>
<comment type="caution">
    <text evidence="2">The sequence shown here is derived from an EMBL/GenBank/DDBJ whole genome shotgun (WGS) entry which is preliminary data.</text>
</comment>
<proteinExistence type="predicted"/>
<dbReference type="Proteomes" id="UP001283361">
    <property type="component" value="Unassembled WGS sequence"/>
</dbReference>
<sequence length="116" mass="12842">MRKYENVRERALSTDNPPPLLSLTDTVTAISLMHATLAWCKHPFRQVGARASHSPRRVEIEEPRAISCLLSSERGSRKGIRGYMALSLTHALTSPDRKAFSSPKSGVECDNSGLKH</sequence>
<dbReference type="AlphaFoldDB" id="A0AAE1DP66"/>
<evidence type="ECO:0000313" key="2">
    <source>
        <dbReference type="EMBL" id="KAK3777135.1"/>
    </source>
</evidence>
<gene>
    <name evidence="2" type="ORF">RRG08_043974</name>
</gene>
<protein>
    <submittedName>
        <fullName evidence="2">Uncharacterized protein</fullName>
    </submittedName>
</protein>
<organism evidence="2 3">
    <name type="scientific">Elysia crispata</name>
    <name type="common">lettuce slug</name>
    <dbReference type="NCBI Taxonomy" id="231223"/>
    <lineage>
        <taxon>Eukaryota</taxon>
        <taxon>Metazoa</taxon>
        <taxon>Spiralia</taxon>
        <taxon>Lophotrochozoa</taxon>
        <taxon>Mollusca</taxon>
        <taxon>Gastropoda</taxon>
        <taxon>Heterobranchia</taxon>
        <taxon>Euthyneura</taxon>
        <taxon>Panpulmonata</taxon>
        <taxon>Sacoglossa</taxon>
        <taxon>Placobranchoidea</taxon>
        <taxon>Plakobranchidae</taxon>
        <taxon>Elysia</taxon>
    </lineage>
</organism>